<organism evidence="5 6">
    <name type="scientific">Penicillium decumbens</name>
    <dbReference type="NCBI Taxonomy" id="69771"/>
    <lineage>
        <taxon>Eukaryota</taxon>
        <taxon>Fungi</taxon>
        <taxon>Dikarya</taxon>
        <taxon>Ascomycota</taxon>
        <taxon>Pezizomycotina</taxon>
        <taxon>Eurotiomycetes</taxon>
        <taxon>Eurotiomycetidae</taxon>
        <taxon>Eurotiales</taxon>
        <taxon>Aspergillaceae</taxon>
        <taxon>Penicillium</taxon>
    </lineage>
</organism>
<keyword evidence="6" id="KW-1185">Reference proteome</keyword>
<evidence type="ECO:0000313" key="6">
    <source>
        <dbReference type="Proteomes" id="UP000191522"/>
    </source>
</evidence>
<evidence type="ECO:0000259" key="4">
    <source>
        <dbReference type="PROSITE" id="PS50162"/>
    </source>
</evidence>
<dbReference type="InterPro" id="IPR020588">
    <property type="entry name" value="RecA_ATP-bd"/>
</dbReference>
<dbReference type="GO" id="GO:0140664">
    <property type="term" value="F:ATP-dependent DNA damage sensor activity"/>
    <property type="evidence" value="ECO:0007669"/>
    <property type="project" value="InterPro"/>
</dbReference>
<evidence type="ECO:0000256" key="2">
    <source>
        <dbReference type="ARBA" id="ARBA00022840"/>
    </source>
</evidence>
<dbReference type="InterPro" id="IPR013632">
    <property type="entry name" value="Rad51_C"/>
</dbReference>
<feature type="compositionally biased region" description="Polar residues" evidence="3">
    <location>
        <begin position="484"/>
        <end position="496"/>
    </location>
</feature>
<dbReference type="AlphaFoldDB" id="A0A1V6P005"/>
<dbReference type="Proteomes" id="UP000191522">
    <property type="component" value="Unassembled WGS sequence"/>
</dbReference>
<protein>
    <recommendedName>
        <fullName evidence="4">RecA family profile 1 domain-containing protein</fullName>
    </recommendedName>
</protein>
<dbReference type="GO" id="GO:0006312">
    <property type="term" value="P:mitotic recombination"/>
    <property type="evidence" value="ECO:0007669"/>
    <property type="project" value="TreeGrafter"/>
</dbReference>
<evidence type="ECO:0000256" key="3">
    <source>
        <dbReference type="SAM" id="MobiDB-lite"/>
    </source>
</evidence>
<dbReference type="InterPro" id="IPR027417">
    <property type="entry name" value="P-loop_NTPase"/>
</dbReference>
<keyword evidence="2" id="KW-0067">ATP-binding</keyword>
<dbReference type="InterPro" id="IPR003593">
    <property type="entry name" value="AAA+_ATPase"/>
</dbReference>
<dbReference type="SMART" id="SM00382">
    <property type="entry name" value="AAA"/>
    <property type="match status" value="1"/>
</dbReference>
<dbReference type="GO" id="GO:0003690">
    <property type="term" value="F:double-stranded DNA binding"/>
    <property type="evidence" value="ECO:0007669"/>
    <property type="project" value="TreeGrafter"/>
</dbReference>
<keyword evidence="1" id="KW-0547">Nucleotide-binding</keyword>
<sequence>MDLLSILPDFATRQYTHILPPLERGKISTVDLITLDTLEIAKRAHVPPADVRRLSASIVEALHGDLGFEKSPGSNEEEAPCSSISADEVSFGLGSATKLQPSRWNTISTMDSALDALLGGGIPTGYVTEVTGESGSGKTQFLLSLLLAVQLAKPHGLEKRAIYISTEHPLATGRLSQLIECNPHLSTLPADQAPSLDNILSINAMDLETQDHILNYQLPIAISRYNAGLVIIDSITANYRAEHSSNNVLALSNRSTELAKSGQLLRNLAARENIAIVVANQVSDRFEPAAGSGGDSALRPGLPVVLSQSATLAAREAANASPLPRSRAENAGLADNLMPSSSPASSPFAAQEDDQFDGSYIIGNPARSSILSLLHQERFFTGWGDGLYPDTSLKTPALGFFWSTQIACRIALKKVDMRTVLPSWDHGVYPVYPLSTPMEQVDPQSPSQAEKPQISKPVVPSAWDVHTTEIVAKPEVSDGKDQPRNTSQKAVPSQKQPAPEPQEHITRRRMKLVFAPWTSASVKSLEGETGAARQSWSGKNNEIEFEIWKGGLRTARPEE</sequence>
<dbReference type="OMA" id="GDGAYPE"/>
<evidence type="ECO:0000313" key="5">
    <source>
        <dbReference type="EMBL" id="OQD70274.1"/>
    </source>
</evidence>
<proteinExistence type="predicted"/>
<accession>A0A1V6P005</accession>
<evidence type="ECO:0000256" key="1">
    <source>
        <dbReference type="ARBA" id="ARBA00022741"/>
    </source>
</evidence>
<reference evidence="6" key="1">
    <citation type="journal article" date="2017" name="Nat. Microbiol.">
        <title>Global analysis of biosynthetic gene clusters reveals vast potential of secondary metabolite production in Penicillium species.</title>
        <authorList>
            <person name="Nielsen J.C."/>
            <person name="Grijseels S."/>
            <person name="Prigent S."/>
            <person name="Ji B."/>
            <person name="Dainat J."/>
            <person name="Nielsen K.F."/>
            <person name="Frisvad J.C."/>
            <person name="Workman M."/>
            <person name="Nielsen J."/>
        </authorList>
    </citation>
    <scope>NUCLEOTIDE SEQUENCE [LARGE SCALE GENOMIC DNA]</scope>
    <source>
        <strain evidence="6">IBT 11843</strain>
    </source>
</reference>
<dbReference type="GO" id="GO:0000730">
    <property type="term" value="P:DNA recombinase assembly"/>
    <property type="evidence" value="ECO:0007669"/>
    <property type="project" value="TreeGrafter"/>
</dbReference>
<dbReference type="PROSITE" id="PS50162">
    <property type="entry name" value="RECA_2"/>
    <property type="match status" value="1"/>
</dbReference>
<dbReference type="Gene3D" id="3.40.50.300">
    <property type="entry name" value="P-loop containing nucleotide triphosphate hydrolases"/>
    <property type="match status" value="1"/>
</dbReference>
<feature type="region of interest" description="Disordered" evidence="3">
    <location>
        <begin position="472"/>
        <end position="506"/>
    </location>
</feature>
<dbReference type="GO" id="GO:0005524">
    <property type="term" value="F:ATP binding"/>
    <property type="evidence" value="ECO:0007669"/>
    <property type="project" value="UniProtKB-KW"/>
</dbReference>
<dbReference type="GO" id="GO:0042148">
    <property type="term" value="P:DNA strand invasion"/>
    <property type="evidence" value="ECO:0007669"/>
    <property type="project" value="TreeGrafter"/>
</dbReference>
<dbReference type="GO" id="GO:0000150">
    <property type="term" value="F:DNA strand exchange activity"/>
    <property type="evidence" value="ECO:0007669"/>
    <property type="project" value="TreeGrafter"/>
</dbReference>
<dbReference type="OrthoDB" id="1861185at2759"/>
<gene>
    <name evidence="5" type="ORF">PENDEC_c025G06324</name>
</gene>
<dbReference type="PANTHER" id="PTHR22942">
    <property type="entry name" value="RECA/RAD51/RADA DNA STRAND-PAIRING FAMILY MEMBER"/>
    <property type="match status" value="1"/>
</dbReference>
<dbReference type="SUPFAM" id="SSF52540">
    <property type="entry name" value="P-loop containing nucleoside triphosphate hydrolases"/>
    <property type="match status" value="1"/>
</dbReference>
<dbReference type="EMBL" id="MDYL01000025">
    <property type="protein sequence ID" value="OQD70274.1"/>
    <property type="molecule type" value="Genomic_DNA"/>
</dbReference>
<dbReference type="GO" id="GO:0061982">
    <property type="term" value="P:meiosis I cell cycle process"/>
    <property type="evidence" value="ECO:0007669"/>
    <property type="project" value="UniProtKB-ARBA"/>
</dbReference>
<feature type="domain" description="RecA family profile 1" evidence="4">
    <location>
        <begin position="103"/>
        <end position="282"/>
    </location>
</feature>
<feature type="region of interest" description="Disordered" evidence="3">
    <location>
        <begin position="439"/>
        <end position="459"/>
    </location>
</feature>
<comment type="caution">
    <text evidence="5">The sequence shown here is derived from an EMBL/GenBank/DDBJ whole genome shotgun (WGS) entry which is preliminary data.</text>
</comment>
<dbReference type="GO" id="GO:0003697">
    <property type="term" value="F:single-stranded DNA binding"/>
    <property type="evidence" value="ECO:0007669"/>
    <property type="project" value="TreeGrafter"/>
</dbReference>
<name>A0A1V6P005_PENDC</name>
<dbReference type="PANTHER" id="PTHR22942:SF66">
    <property type="entry name" value="RE19845P"/>
    <property type="match status" value="1"/>
</dbReference>
<dbReference type="STRING" id="69771.A0A1V6P005"/>
<dbReference type="Pfam" id="PF08423">
    <property type="entry name" value="Rad51"/>
    <property type="match status" value="1"/>
</dbReference>